<dbReference type="Gene3D" id="3.90.550.10">
    <property type="entry name" value="Spore Coat Polysaccharide Biosynthesis Protein SpsA, Chain A"/>
    <property type="match status" value="1"/>
</dbReference>
<dbReference type="OrthoDB" id="3192791at2"/>
<organism evidence="2 3">
    <name type="scientific">Flaviflexus salsibiostraticola</name>
    <dbReference type="NCBI Taxonomy" id="1282737"/>
    <lineage>
        <taxon>Bacteria</taxon>
        <taxon>Bacillati</taxon>
        <taxon>Actinomycetota</taxon>
        <taxon>Actinomycetes</taxon>
        <taxon>Actinomycetales</taxon>
        <taxon>Actinomycetaceae</taxon>
        <taxon>Flaviflexus</taxon>
    </lineage>
</organism>
<dbReference type="InterPro" id="IPR050834">
    <property type="entry name" value="Glycosyltransf_2"/>
</dbReference>
<evidence type="ECO:0000313" key="3">
    <source>
        <dbReference type="Proteomes" id="UP000270021"/>
    </source>
</evidence>
<keyword evidence="3" id="KW-1185">Reference proteome</keyword>
<evidence type="ECO:0000313" key="2">
    <source>
        <dbReference type="EMBL" id="AZN29019.1"/>
    </source>
</evidence>
<dbReference type="KEGG" id="fsl:EJO69_00935"/>
<evidence type="ECO:0000259" key="1">
    <source>
        <dbReference type="Pfam" id="PF00535"/>
    </source>
</evidence>
<dbReference type="RefSeq" id="WP_126037987.1">
    <property type="nucleotide sequence ID" value="NZ_CP034438.1"/>
</dbReference>
<dbReference type="Proteomes" id="UP000270021">
    <property type="component" value="Chromosome"/>
</dbReference>
<dbReference type="InterPro" id="IPR001173">
    <property type="entry name" value="Glyco_trans_2-like"/>
</dbReference>
<reference evidence="2 3" key="1">
    <citation type="submission" date="2018-12" db="EMBL/GenBank/DDBJ databases">
        <title>Complete genome sequence of Flaviflexus salsibiostraticola KCTC 33148.</title>
        <authorList>
            <person name="Bae J.-W."/>
        </authorList>
    </citation>
    <scope>NUCLEOTIDE SEQUENCE [LARGE SCALE GENOMIC DNA]</scope>
    <source>
        <strain evidence="2 3">KCTC 33148</strain>
    </source>
</reference>
<dbReference type="CDD" id="cd00761">
    <property type="entry name" value="Glyco_tranf_GTA_type"/>
    <property type="match status" value="1"/>
</dbReference>
<dbReference type="GO" id="GO:0016740">
    <property type="term" value="F:transferase activity"/>
    <property type="evidence" value="ECO:0007669"/>
    <property type="project" value="UniProtKB-KW"/>
</dbReference>
<sequence length="375" mass="41074">MSLTRLPGRTADGVRSIGALTSASTVRPPEPPASAPLVSVVIPCYNYADYLPGAVTSVLRQSGVRTEVIIVDDCSTDSSLQVARNLAARHPNVHALEHRANRGPVDTFNDGLAAATGEFLVRLDADDLLTPGSLGRAVAVLARVDSIGMVYGHPLHFSGDVLPTPRTMTRAVTLWPGTDWLARRCRDGLNVITSPEVVMRMSVVDMVGGQQPLAHTHDMEMWMRIAAFSDVAYLRGCDQAWHRDHDQSLSARKVDSLVDLAERRAAFDTLFAGIASTLPGATQLRDAANRALDRASIAAARNEIDRGTATPERLEHILSGVRSTSAKTRAEIDSVRRRAECPSRASDLPGISWRRLTHRLHYERSFHTWHRRGEF</sequence>
<gene>
    <name evidence="2" type="ORF">EJO69_00935</name>
</gene>
<accession>A0A3Q8WS73</accession>
<dbReference type="EMBL" id="CP034438">
    <property type="protein sequence ID" value="AZN29019.1"/>
    <property type="molecule type" value="Genomic_DNA"/>
</dbReference>
<keyword evidence="2" id="KW-0808">Transferase</keyword>
<dbReference type="SUPFAM" id="SSF53448">
    <property type="entry name" value="Nucleotide-diphospho-sugar transferases"/>
    <property type="match status" value="1"/>
</dbReference>
<dbReference type="PANTHER" id="PTHR43685:SF2">
    <property type="entry name" value="GLYCOSYLTRANSFERASE 2-LIKE DOMAIN-CONTAINING PROTEIN"/>
    <property type="match status" value="1"/>
</dbReference>
<feature type="domain" description="Glycosyltransferase 2-like" evidence="1">
    <location>
        <begin position="39"/>
        <end position="168"/>
    </location>
</feature>
<dbReference type="PANTHER" id="PTHR43685">
    <property type="entry name" value="GLYCOSYLTRANSFERASE"/>
    <property type="match status" value="1"/>
</dbReference>
<name>A0A3Q8WS73_9ACTO</name>
<protein>
    <submittedName>
        <fullName evidence="2">Glycosyltransferase family 2 protein</fullName>
    </submittedName>
</protein>
<proteinExistence type="predicted"/>
<dbReference type="Pfam" id="PF00535">
    <property type="entry name" value="Glycos_transf_2"/>
    <property type="match status" value="1"/>
</dbReference>
<dbReference type="AlphaFoldDB" id="A0A3Q8WS73"/>
<dbReference type="InterPro" id="IPR029044">
    <property type="entry name" value="Nucleotide-diphossugar_trans"/>
</dbReference>